<organism evidence="2 3">
    <name type="scientific">Buttiauxella izardii</name>
    <dbReference type="NCBI Taxonomy" id="82991"/>
    <lineage>
        <taxon>Bacteria</taxon>
        <taxon>Pseudomonadati</taxon>
        <taxon>Pseudomonadota</taxon>
        <taxon>Gammaproteobacteria</taxon>
        <taxon>Enterobacterales</taxon>
        <taxon>Enterobacteriaceae</taxon>
        <taxon>Buttiauxella</taxon>
    </lineage>
</organism>
<dbReference type="Proteomes" id="UP000276295">
    <property type="component" value="Unassembled WGS sequence"/>
</dbReference>
<name>A0A3A5JSI1_9ENTR</name>
<keyword evidence="3" id="KW-1185">Reference proteome</keyword>
<evidence type="ECO:0000313" key="3">
    <source>
        <dbReference type="Proteomes" id="UP000276295"/>
    </source>
</evidence>
<dbReference type="OrthoDB" id="6429355at2"/>
<dbReference type="EMBL" id="QZWH01000056">
    <property type="protein sequence ID" value="RJT18622.1"/>
    <property type="molecule type" value="Genomic_DNA"/>
</dbReference>
<dbReference type="RefSeq" id="WP_120066477.1">
    <property type="nucleotide sequence ID" value="NZ_QZWH01000056.1"/>
</dbReference>
<sequence length="145" mass="16355">MKQLFRTLLITGSLLTCATVQATPYNRVLPAAVNNNSGNIFWCDAHRQVTGKCEAMFADRKGGMVTVRSAPRKDCEGGLWGWITIMRDEASKGFTITPDQKFGVTVKDLCRPGTIATFMPNHKKPDYDDLVVLYQGKELFRYKRF</sequence>
<accession>A0A3A5JSI1</accession>
<feature type="chain" id="PRO_5017242551" evidence="1">
    <location>
        <begin position="23"/>
        <end position="145"/>
    </location>
</feature>
<evidence type="ECO:0000256" key="1">
    <source>
        <dbReference type="SAM" id="SignalP"/>
    </source>
</evidence>
<proteinExistence type="predicted"/>
<reference evidence="2 3" key="1">
    <citation type="submission" date="2018-09" db="EMBL/GenBank/DDBJ databases">
        <title>Draft genome sequence of Buttiauxella izardii CCUG 35510T.</title>
        <authorList>
            <person name="Salva-Serra F."/>
            <person name="Marathe N."/>
            <person name="Moore E."/>
            <person name="Stadler-Svensson L."/>
            <person name="Engstrom-Jakobsson H."/>
        </authorList>
    </citation>
    <scope>NUCLEOTIDE SEQUENCE [LARGE SCALE GENOMIC DNA]</scope>
    <source>
        <strain evidence="2 3">CCUG 35510</strain>
    </source>
</reference>
<keyword evidence="1" id="KW-0732">Signal</keyword>
<evidence type="ECO:0000313" key="2">
    <source>
        <dbReference type="EMBL" id="RJT18622.1"/>
    </source>
</evidence>
<comment type="caution">
    <text evidence="2">The sequence shown here is derived from an EMBL/GenBank/DDBJ whole genome shotgun (WGS) entry which is preliminary data.</text>
</comment>
<feature type="signal peptide" evidence="1">
    <location>
        <begin position="1"/>
        <end position="22"/>
    </location>
</feature>
<protein>
    <submittedName>
        <fullName evidence="2">Uncharacterized protein</fullName>
    </submittedName>
</protein>
<gene>
    <name evidence="2" type="ORF">D6029_20225</name>
</gene>
<dbReference type="AlphaFoldDB" id="A0A3A5JSI1"/>